<dbReference type="Gene3D" id="3.30.390.10">
    <property type="entry name" value="Enolase-like, N-terminal domain"/>
    <property type="match status" value="1"/>
</dbReference>
<accession>A0A4Q2IQY9</accession>
<dbReference type="GO" id="GO:0009063">
    <property type="term" value="P:amino acid catabolic process"/>
    <property type="evidence" value="ECO:0007669"/>
    <property type="project" value="InterPro"/>
</dbReference>
<dbReference type="InterPro" id="IPR036849">
    <property type="entry name" value="Enolase-like_C_sf"/>
</dbReference>
<dbReference type="SMART" id="SM00922">
    <property type="entry name" value="MR_MLE"/>
    <property type="match status" value="1"/>
</dbReference>
<dbReference type="InterPro" id="IPR013341">
    <property type="entry name" value="Mandelate_racemase_N_dom"/>
</dbReference>
<keyword evidence="10" id="KW-1185">Reference proteome</keyword>
<evidence type="ECO:0000256" key="2">
    <source>
        <dbReference type="ARBA" id="ARBA00022723"/>
    </source>
</evidence>
<dbReference type="InterPro" id="IPR029017">
    <property type="entry name" value="Enolase-like_N"/>
</dbReference>
<dbReference type="RefSeq" id="WP_129343075.1">
    <property type="nucleotide sequence ID" value="NZ_JACIDD010000003.1"/>
</dbReference>
<dbReference type="InterPro" id="IPR018110">
    <property type="entry name" value="Mandel_Rmase/mucon_lact_enz_CS"/>
</dbReference>
<dbReference type="EMBL" id="SDPT01000003">
    <property type="protein sequence ID" value="RXZ30518.1"/>
    <property type="molecule type" value="Genomic_DNA"/>
</dbReference>
<dbReference type="EC" id="5.1.1.-" evidence="7"/>
<comment type="cofactor">
    <cofactor evidence="6 7">
        <name>Mg(2+)</name>
        <dbReference type="ChEBI" id="CHEBI:18420"/>
    </cofactor>
    <text evidence="6 7">Binds 1 Mg(2+) ion per subunit.</text>
</comment>
<dbReference type="Gene3D" id="3.20.20.120">
    <property type="entry name" value="Enolase-like C-terminal domain"/>
    <property type="match status" value="1"/>
</dbReference>
<comment type="similarity">
    <text evidence="1 7">Belongs to the mandelate racemase/muconate lactonizing enzyme family.</text>
</comment>
<feature type="domain" description="Mandelate racemase/muconate lactonizing enzyme C-terminal" evidence="8">
    <location>
        <begin position="133"/>
        <end position="226"/>
    </location>
</feature>
<name>A0A4Q2IQY9_9SPHN</name>
<keyword evidence="2 6" id="KW-0479">Metal-binding</keyword>
<evidence type="ECO:0000313" key="9">
    <source>
        <dbReference type="EMBL" id="RXZ30518.1"/>
    </source>
</evidence>
<keyword evidence="4 7" id="KW-0413">Isomerase</keyword>
<dbReference type="GO" id="GO:0016855">
    <property type="term" value="F:racemase and epimerase activity, acting on amino acids and derivatives"/>
    <property type="evidence" value="ECO:0007669"/>
    <property type="project" value="UniProtKB-UniRule"/>
</dbReference>
<evidence type="ECO:0000256" key="7">
    <source>
        <dbReference type="RuleBase" id="RU366006"/>
    </source>
</evidence>
<dbReference type="CDD" id="cd03319">
    <property type="entry name" value="L-Ala-DL-Glu_epimerase"/>
    <property type="match status" value="1"/>
</dbReference>
<evidence type="ECO:0000313" key="10">
    <source>
        <dbReference type="Proteomes" id="UP000292347"/>
    </source>
</evidence>
<evidence type="ECO:0000256" key="6">
    <source>
        <dbReference type="PIRSR" id="PIRSR634603-3"/>
    </source>
</evidence>
<dbReference type="InterPro" id="IPR034593">
    <property type="entry name" value="DgoD-like"/>
</dbReference>
<keyword evidence="3 6" id="KW-0460">Magnesium</keyword>
<dbReference type="OrthoDB" id="9782675at2"/>
<dbReference type="PANTHER" id="PTHR48080">
    <property type="entry name" value="D-GALACTONATE DEHYDRATASE-RELATED"/>
    <property type="match status" value="1"/>
</dbReference>
<dbReference type="Proteomes" id="UP000292347">
    <property type="component" value="Unassembled WGS sequence"/>
</dbReference>
<dbReference type="Pfam" id="PF02746">
    <property type="entry name" value="MR_MLE_N"/>
    <property type="match status" value="1"/>
</dbReference>
<dbReference type="SFLD" id="SFLDG00180">
    <property type="entry name" value="muconate_cycloisomerase"/>
    <property type="match status" value="1"/>
</dbReference>
<dbReference type="SUPFAM" id="SSF51604">
    <property type="entry name" value="Enolase C-terminal domain-like"/>
    <property type="match status" value="1"/>
</dbReference>
<dbReference type="InterPro" id="IPR013342">
    <property type="entry name" value="Mandelate_racemase_C"/>
</dbReference>
<evidence type="ECO:0000256" key="3">
    <source>
        <dbReference type="ARBA" id="ARBA00022842"/>
    </source>
</evidence>
<organism evidence="9 10">
    <name type="scientific">Sphingomonas desiccabilis</name>
    <dbReference type="NCBI Taxonomy" id="429134"/>
    <lineage>
        <taxon>Bacteria</taxon>
        <taxon>Pseudomonadati</taxon>
        <taxon>Pseudomonadota</taxon>
        <taxon>Alphaproteobacteria</taxon>
        <taxon>Sphingomonadales</taxon>
        <taxon>Sphingomonadaceae</taxon>
        <taxon>Sphingomonas</taxon>
    </lineage>
</organism>
<dbReference type="SUPFAM" id="SSF54826">
    <property type="entry name" value="Enolase N-terminal domain-like"/>
    <property type="match status" value="1"/>
</dbReference>
<dbReference type="Pfam" id="PF13378">
    <property type="entry name" value="MR_MLE_C"/>
    <property type="match status" value="1"/>
</dbReference>
<dbReference type="SFLD" id="SFLDS00001">
    <property type="entry name" value="Enolase"/>
    <property type="match status" value="1"/>
</dbReference>
<dbReference type="InterPro" id="IPR029065">
    <property type="entry name" value="Enolase_C-like"/>
</dbReference>
<dbReference type="AlphaFoldDB" id="A0A4Q2IQY9"/>
<feature type="binding site" evidence="6">
    <location>
        <position position="179"/>
    </location>
    <ligand>
        <name>Mg(2+)</name>
        <dbReference type="ChEBI" id="CHEBI:18420"/>
    </ligand>
</feature>
<feature type="binding site" evidence="6">
    <location>
        <position position="205"/>
    </location>
    <ligand>
        <name>Mg(2+)</name>
        <dbReference type="ChEBI" id="CHEBI:18420"/>
    </ligand>
</feature>
<evidence type="ECO:0000256" key="1">
    <source>
        <dbReference type="ARBA" id="ARBA00008031"/>
    </source>
</evidence>
<feature type="binding site" evidence="6">
    <location>
        <position position="228"/>
    </location>
    <ligand>
        <name>Mg(2+)</name>
        <dbReference type="ChEBI" id="CHEBI:18420"/>
    </ligand>
</feature>
<dbReference type="PROSITE" id="PS00909">
    <property type="entry name" value="MR_MLE_2"/>
    <property type="match status" value="1"/>
</dbReference>
<reference evidence="9 10" key="1">
    <citation type="submission" date="2019-01" db="EMBL/GenBank/DDBJ databases">
        <title>Sphingomonas mucosissima sp. nov. and Sphingomonas desiccabilis sp. nov., from biological soil crusts in the Colorado Plateau, USA.</title>
        <authorList>
            <person name="Zhu D."/>
        </authorList>
    </citation>
    <scope>NUCLEOTIDE SEQUENCE [LARGE SCALE GENOMIC DNA]</scope>
    <source>
        <strain evidence="9 10">CP1D</strain>
    </source>
</reference>
<evidence type="ECO:0000256" key="5">
    <source>
        <dbReference type="PIRSR" id="PIRSR634603-1"/>
    </source>
</evidence>
<feature type="active site" description="Proton acceptor; specific for (S)-substrate epimerization" evidence="5">
    <location>
        <position position="250"/>
    </location>
</feature>
<evidence type="ECO:0000256" key="4">
    <source>
        <dbReference type="ARBA" id="ARBA00023235"/>
    </source>
</evidence>
<protein>
    <recommendedName>
        <fullName evidence="7">Dipeptide epimerase</fullName>
        <ecNumber evidence="7">5.1.1.-</ecNumber>
    </recommendedName>
</protein>
<gene>
    <name evidence="9" type="ORF">EO081_15185</name>
</gene>
<feature type="active site" description="Proton acceptor; specific for (R)-substrate epimerization" evidence="5">
    <location>
        <position position="152"/>
    </location>
</feature>
<evidence type="ECO:0000259" key="8">
    <source>
        <dbReference type="SMART" id="SM00922"/>
    </source>
</evidence>
<dbReference type="PANTHER" id="PTHR48080:SF3">
    <property type="entry name" value="ENOLASE SUPERFAMILY MEMBER DDB_G0284701"/>
    <property type="match status" value="1"/>
</dbReference>
<sequence>MGALRLSVVTDTLRLARPFRIAGYVFDTADVLVVMLDDGIHQGRGEAAGVYYLGDDLAHMRAAIEEARTAIEAGPTREELRAILPPGGARNAIDAALWELEAQRTGRPVWALAGLESEPRPIVTTFTVSADTPETMAAVARGYAEAVSIKVKLTGDLDLDLTRVAAVRAARPDVWLGVDGNQGFVAADLEALVAGLGAYRVSLLEQPLARGREAELEGFRSPIPIAGDESLLSLADVAPAKGRFDVVNIKLDKCGGLTEGLLMAAEARRLGLGVMVGTMIGTSLATAPGFVLGQIADLVDLDGPTFLAADRTPAVTYRDGTLHAGPEVWGAPRKAGA</sequence>
<comment type="caution">
    <text evidence="9">The sequence shown here is derived from an EMBL/GenBank/DDBJ whole genome shotgun (WGS) entry which is preliminary data.</text>
</comment>
<dbReference type="InterPro" id="IPR034603">
    <property type="entry name" value="Dipeptide_epimerase"/>
</dbReference>
<proteinExistence type="inferred from homology"/>
<dbReference type="GO" id="GO:0000287">
    <property type="term" value="F:magnesium ion binding"/>
    <property type="evidence" value="ECO:0007669"/>
    <property type="project" value="UniProtKB-ARBA"/>
</dbReference>